<evidence type="ECO:0000259" key="7">
    <source>
        <dbReference type="Pfam" id="PF13426"/>
    </source>
</evidence>
<dbReference type="InterPro" id="IPR035965">
    <property type="entry name" value="PAS-like_dom_sf"/>
</dbReference>
<evidence type="ECO:0000256" key="4">
    <source>
        <dbReference type="ARBA" id="ARBA00022643"/>
    </source>
</evidence>
<feature type="domain" description="PAS" evidence="7">
    <location>
        <begin position="24"/>
        <end position="116"/>
    </location>
</feature>
<keyword evidence="5" id="KW-0157">Chromophore</keyword>
<keyword evidence="1" id="KW-0675">Receptor</keyword>
<dbReference type="GO" id="GO:0005634">
    <property type="term" value="C:nucleus"/>
    <property type="evidence" value="ECO:0007669"/>
    <property type="project" value="TreeGrafter"/>
</dbReference>
<dbReference type="AlphaFoldDB" id="A0A126WZA1"/>
<name>A0A126WZA1_PICAT</name>
<dbReference type="EMBL" id="KU699978">
    <property type="protein sequence ID" value="AML77843.1"/>
    <property type="molecule type" value="mRNA"/>
</dbReference>
<protein>
    <submittedName>
        <fullName evidence="8">Putative LOV domain-containing protein</fullName>
    </submittedName>
</protein>
<keyword evidence="4" id="KW-0288">FMN</keyword>
<dbReference type="InterPro" id="IPR000014">
    <property type="entry name" value="PAS"/>
</dbReference>
<dbReference type="Pfam" id="PF13426">
    <property type="entry name" value="PAS_9"/>
    <property type="match status" value="1"/>
</dbReference>
<accession>A0A126WZA1</accession>
<keyword evidence="2" id="KW-0716">Sensory transduction</keyword>
<dbReference type="GO" id="GO:0009881">
    <property type="term" value="F:photoreceptor activity"/>
    <property type="evidence" value="ECO:0007669"/>
    <property type="project" value="UniProtKB-KW"/>
</dbReference>
<evidence type="ECO:0000256" key="2">
    <source>
        <dbReference type="ARBA" id="ARBA00022606"/>
    </source>
</evidence>
<evidence type="ECO:0000256" key="6">
    <source>
        <dbReference type="SAM" id="MobiDB-lite"/>
    </source>
</evidence>
<evidence type="ECO:0000313" key="8">
    <source>
        <dbReference type="EMBL" id="AML77843.1"/>
    </source>
</evidence>
<dbReference type="PANTHER" id="PTHR47429">
    <property type="entry name" value="PROTEIN TWIN LOV 1"/>
    <property type="match status" value="1"/>
</dbReference>
<evidence type="ECO:0000256" key="5">
    <source>
        <dbReference type="ARBA" id="ARBA00022991"/>
    </source>
</evidence>
<feature type="region of interest" description="Disordered" evidence="6">
    <location>
        <begin position="135"/>
        <end position="158"/>
    </location>
</feature>
<evidence type="ECO:0000256" key="3">
    <source>
        <dbReference type="ARBA" id="ARBA00022630"/>
    </source>
</evidence>
<dbReference type="PANTHER" id="PTHR47429:SF2">
    <property type="entry name" value="PROTEIN TWIN LOV 1"/>
    <property type="match status" value="1"/>
</dbReference>
<dbReference type="CDD" id="cd00130">
    <property type="entry name" value="PAS"/>
    <property type="match status" value="1"/>
</dbReference>
<feature type="compositionally biased region" description="Low complexity" evidence="6">
    <location>
        <begin position="136"/>
        <end position="154"/>
    </location>
</feature>
<dbReference type="SUPFAM" id="SSF55785">
    <property type="entry name" value="PYP-like sensor domain (PAS domain)"/>
    <property type="match status" value="1"/>
</dbReference>
<reference evidence="8" key="1">
    <citation type="journal article" date="2016" name="Proc. Natl. Acad. Sci. U.S.A.">
        <title>Functional and topological diversity of LOV domain photoreceptors.</title>
        <authorList>
            <person name="Glantz S.T."/>
            <person name="Carpenter E.J."/>
            <person name="Melkonian M."/>
            <person name="Gardner K.H."/>
            <person name="Boyden E.S."/>
            <person name="Wong G.K."/>
            <person name="Chow B.Y."/>
        </authorList>
    </citation>
    <scope>NUCLEOTIDE SEQUENCE</scope>
    <source>
        <strain evidence="8">MFYC_2005449</strain>
    </source>
</reference>
<dbReference type="Gene3D" id="3.30.450.20">
    <property type="entry name" value="PAS domain"/>
    <property type="match status" value="1"/>
</dbReference>
<keyword evidence="3" id="KW-0285">Flavoprotein</keyword>
<dbReference type="NCBIfam" id="TIGR00229">
    <property type="entry name" value="sensory_box"/>
    <property type="match status" value="1"/>
</dbReference>
<sequence>MLANLVSSSPCGLCITDARAPGGDDPIVFVNRAFEAQTGYGAAECEGRNCRFLQSPFGSGRAPSFASGSIRKAVAAGTRRTVRILNYKKDGTPVWNDLSVVPLRNVSGAVTHFVGMQTFTPIGDLVTAAGQGGLTQGAQQQGEGGQQQQQPQQQGEGGLSAALRRLKSAGLAAKSQSCCDLSGMASGGGRPLRAL</sequence>
<keyword evidence="1" id="KW-0600">Photoreceptor protein</keyword>
<evidence type="ECO:0000256" key="1">
    <source>
        <dbReference type="ARBA" id="ARBA00022543"/>
    </source>
</evidence>
<proteinExistence type="evidence at transcript level"/>
<organism evidence="8">
    <name type="scientific">Picochlorum atomus</name>
    <name type="common">Green alga</name>
    <name type="synonym">Nannochloris atomus</name>
    <dbReference type="NCBI Taxonomy" id="133490"/>
    <lineage>
        <taxon>Eukaryota</taxon>
        <taxon>Viridiplantae</taxon>
        <taxon>Chlorophyta</taxon>
        <taxon>core chlorophytes</taxon>
        <taxon>Trebouxiophyceae</taxon>
        <taxon>Trebouxiophyceae incertae sedis</taxon>
        <taxon>Picochlorum</taxon>
    </lineage>
</organism>